<dbReference type="InterPro" id="IPR003343">
    <property type="entry name" value="Big_2"/>
</dbReference>
<dbReference type="InterPro" id="IPR013783">
    <property type="entry name" value="Ig-like_fold"/>
</dbReference>
<sequence length="2126" mass="233929">MKNRKRFSIFLLSIMIFQTFSGLVPQSSFAEELNSTSPELILHYDMKSNVKNGDQITMKDVSGNDIAFDGTFKNSENGQLVHNEEVGYVSFNGGSSTSNSGYIEIPKSEDGSDLLTGLQDVTISALVNWNNDGANRWIFGLGAATDDAENGNKYFFVTPRHGSGNVAATGISKAGWRNESLVKGTSTMRAGKWEVATVVFSEKSNAMTLYVNGNKVATGSAGGKKLSEIIDPSADFSGFLGKSIFKNDPYFKGMIGDFRVYNGALSDEQVTDLYTETSSKIDKINQLVINDASESLDIAEYLGSGDESIDKITNNLALPTKGKHGVDITWSSSNTEVVANDGTVTRPNKTESDIEVELTATISYEGLTTKKPFIVTVLKEYADEQIVQLDAANLTLQNVNQVKGNISLPVKGEHGSTITWESSNSTIVKGSAEATDNAHHLGMVTRPEADTKVTLTATISNGNAETKKEFNLNVIKNPGKLTYDAYFFSYFTGEYEGGEEISFATAEDPLKWRALNNGQSVIQSNMGEKGLRDPFIIRSPEGDKFYMLATDLKMGESTNFDQAQITGSHSLMIWESDDLVNWSEQRMVEVAPKTGGNTWAPEAIYNEKTGEYVVFWASSMKNEETYGDFPNGRPAGQYNVMYYATTRDFHTFSEPKVFIDEGFPTIDTSIVQNNDTLYRFTKSEVNYRVYYEKATDIFQDKDGIKENGFQYDVISGTKDGNRGLIGHQGNNEGQTIFKDIHDDKWYMFLDSWPYHVRWSTDLEDGSQFVNNLLSESEYALPPGPRHGTVIPITRAEYNALQDKYGMPAPEQSKEPVVHYTFDKEDIDGTTVKDVSNNGFDAKLVGGSKIDSTDTVGKSTGAVELDGSSGYVELPENTIKDLNLESMTMSTWVKVQGDQANQRIFDFSSNTGRIANRNTMYLSTQGDSGNLEFAIVTPFTEKFTNQNSLLGSTYKYAVRAPMLTTANWHHVAMTVEGFDAVLYVDGKEVSRSSTYNVEPRMLLETTMNYLGKSSNENHSLFNGKFDDFRIYNGALNAEEVASLADEEVTEPPVEEPEKAELILDYDMNNIEGTKVVDRTGNFEGKLVNPQNAELIKGDETGVIGFKGGSTSSYIEMPQGVLNGLESVTVSSLVNWEGKNEAEWIFALGQDSNKYLFTTPKRNSGDRSARVGLGITSWQNEAGANATTGALKSNEWKLVTAVMSGEDKTLKLYIDGVEVATGSTNGYTLAQINNSNGLSGFIGRSFYSGDPYFGGMISDFEVYNGPLTASEVSELKEAADTKIAKMNGLLLQNAIKQLDYSTIINKNETKDEITTDLSFPKAGANGTTITWESQNQDIITNEGKVTRPSFEEGNQTVTITATISDGNNEATKEFTVTVVKKPHDSVAVRTDAEALKVRNIHDVRGNVTLPTSGENGSTITWKSSDSKIVTATGEVTRPEHGEGNTKVKLTATITLNNETITKAFLANVKEMPKKEKFEGYVFSYFTGEGYTNGEQIYFSLSEGNNPLKWKQLNNGEPAITSELGEKGLRDPFIIRSPEGDKFYLIATDLKINGDWNWDRAQRSGSRSIMVWESTDLINWSEQRMVEVAPEEAGNTWAPEIFYDDSTGEYVVFWASKLYDNEDHSGSTYNKMMYSKTRDFYTFTEPEVYIDRGYSVIDTTMIEHDDKVYRLSKDERNNTSSSPNGKFIFQEVGDSVLDPNFELIKEGIGKGSISAGEGPTIFKSNTEEKWYMFIDEFGGRGYVPFETTDLQSGEWKMSEDYDLPERPRHGTVIPVTKAEHEALLANVPAVEVLDPEQLPTSVTLDQETLKLSEGQTGMLSATVAPNDAVNKAVVWSSNNEEVATVDENGKVTALKEGSAKISATTVDGGLMAVSVVTVEKKQDSTPPEGQFTVNDGAKYTNNSTVILSLEAKDDISGVSQVRYSTNAKEWSEWEEFKPSLEITLPAGDGEKTVFVEFKDHAGNISESYQQKITLDTTAPVIEFTGYQETYSVDSSIKITCIIIDELSGIVSKECENVEGPAYEFELGINKVTATATDNAGNTAKAEIEFTVTVDFDSLGRLTEALVTNEGVAGSLAKKLQSAKESAAKGNSQAMNGQLNAYENQLKAQSGKSIPEENTIILINLLEQLK</sequence>
<dbReference type="InterPro" id="IPR013320">
    <property type="entry name" value="ConA-like_dom_sf"/>
</dbReference>
<evidence type="ECO:0000313" key="9">
    <source>
        <dbReference type="Proteomes" id="UP000078534"/>
    </source>
</evidence>
<dbReference type="SUPFAM" id="SSF49373">
    <property type="entry name" value="Invasin/intimin cell-adhesion fragments"/>
    <property type="match status" value="1"/>
</dbReference>
<dbReference type="InterPro" id="IPR008964">
    <property type="entry name" value="Invasin/intimin_cell_adhesion"/>
</dbReference>
<dbReference type="Gene3D" id="2.115.10.20">
    <property type="entry name" value="Glycosyl hydrolase domain, family 43"/>
    <property type="match status" value="2"/>
</dbReference>
<dbReference type="Pfam" id="PF13385">
    <property type="entry name" value="Laminin_G_3"/>
    <property type="match status" value="3"/>
</dbReference>
<keyword evidence="3" id="KW-1015">Disulfide bond</keyword>
<gene>
    <name evidence="8" type="ORF">A6K24_01315</name>
</gene>
<proteinExistence type="predicted"/>
<feature type="chain" id="PRO_5008106604" evidence="5">
    <location>
        <begin position="31"/>
        <end position="2126"/>
    </location>
</feature>
<evidence type="ECO:0000313" key="8">
    <source>
        <dbReference type="EMBL" id="OAS89224.1"/>
    </source>
</evidence>
<evidence type="ECO:0000259" key="7">
    <source>
        <dbReference type="SMART" id="SM00635"/>
    </source>
</evidence>
<dbReference type="Gene3D" id="2.60.40.1080">
    <property type="match status" value="1"/>
</dbReference>
<dbReference type="Proteomes" id="UP000078534">
    <property type="component" value="Unassembled WGS sequence"/>
</dbReference>
<evidence type="ECO:0000256" key="2">
    <source>
        <dbReference type="ARBA" id="ARBA00022801"/>
    </source>
</evidence>
<name>A0A179T6J3_9BACI</name>
<dbReference type="SUPFAM" id="SSF75005">
    <property type="entry name" value="Arabinanase/levansucrase/invertase"/>
    <property type="match status" value="2"/>
</dbReference>
<evidence type="ECO:0000256" key="1">
    <source>
        <dbReference type="ARBA" id="ARBA00022729"/>
    </source>
</evidence>
<dbReference type="EMBL" id="LWSG01000001">
    <property type="protein sequence ID" value="OAS89224.1"/>
    <property type="molecule type" value="Genomic_DNA"/>
</dbReference>
<feature type="signal peptide" evidence="5">
    <location>
        <begin position="1"/>
        <end position="30"/>
    </location>
</feature>
<evidence type="ECO:0000259" key="6">
    <source>
        <dbReference type="SMART" id="SM00560"/>
    </source>
</evidence>
<dbReference type="InterPro" id="IPR023296">
    <property type="entry name" value="Glyco_hydro_beta-prop_sf"/>
</dbReference>
<organism evidence="8 9">
    <name type="scientific">Metabacillus litoralis</name>
    <dbReference type="NCBI Taxonomy" id="152268"/>
    <lineage>
        <taxon>Bacteria</taxon>
        <taxon>Bacillati</taxon>
        <taxon>Bacillota</taxon>
        <taxon>Bacilli</taxon>
        <taxon>Bacillales</taxon>
        <taxon>Bacillaceae</taxon>
        <taxon>Metabacillus</taxon>
    </lineage>
</organism>
<dbReference type="InterPro" id="IPR046780">
    <property type="entry name" value="aBig_2"/>
</dbReference>
<dbReference type="SMART" id="SM00560">
    <property type="entry name" value="LamGL"/>
    <property type="match status" value="1"/>
</dbReference>
<keyword evidence="4" id="KW-0326">Glycosidase</keyword>
<feature type="domain" description="BIG2" evidence="7">
    <location>
        <begin position="1795"/>
        <end position="1872"/>
    </location>
</feature>
<evidence type="ECO:0000256" key="3">
    <source>
        <dbReference type="ARBA" id="ARBA00023157"/>
    </source>
</evidence>
<comment type="caution">
    <text evidence="8">The sequence shown here is derived from an EMBL/GenBank/DDBJ whole genome shotgun (WGS) entry which is preliminary data.</text>
</comment>
<feature type="domain" description="BIG2" evidence="7">
    <location>
        <begin position="383"/>
        <end position="469"/>
    </location>
</feature>
<dbReference type="STRING" id="152268.A6K24_01315"/>
<dbReference type="SUPFAM" id="SSF49899">
    <property type="entry name" value="Concanavalin A-like lectins/glucanases"/>
    <property type="match status" value="3"/>
</dbReference>
<evidence type="ECO:0000256" key="4">
    <source>
        <dbReference type="ARBA" id="ARBA00023295"/>
    </source>
</evidence>
<keyword evidence="1 5" id="KW-0732">Signal</keyword>
<dbReference type="Pfam" id="PF20578">
    <property type="entry name" value="aBig_2"/>
    <property type="match status" value="4"/>
</dbReference>
<accession>A0A179T6J3</accession>
<keyword evidence="2" id="KW-0378">Hydrolase</keyword>
<dbReference type="OrthoDB" id="9758923at2"/>
<dbReference type="InterPro" id="IPR006558">
    <property type="entry name" value="LamG-like"/>
</dbReference>
<dbReference type="Gene3D" id="2.60.120.200">
    <property type="match status" value="3"/>
</dbReference>
<dbReference type="GO" id="GO:0016798">
    <property type="term" value="F:hydrolase activity, acting on glycosyl bonds"/>
    <property type="evidence" value="ECO:0007669"/>
    <property type="project" value="UniProtKB-KW"/>
</dbReference>
<dbReference type="SMART" id="SM00635">
    <property type="entry name" value="BID_2"/>
    <property type="match status" value="2"/>
</dbReference>
<evidence type="ECO:0000256" key="5">
    <source>
        <dbReference type="SAM" id="SignalP"/>
    </source>
</evidence>
<feature type="domain" description="LamG-like jellyroll fold" evidence="6">
    <location>
        <begin position="1124"/>
        <end position="1268"/>
    </location>
</feature>
<protein>
    <submittedName>
        <fullName evidence="8">Uncharacterized protein</fullName>
    </submittedName>
</protein>
<dbReference type="Gene3D" id="2.60.40.10">
    <property type="entry name" value="Immunoglobulins"/>
    <property type="match status" value="1"/>
</dbReference>
<dbReference type="PANTHER" id="PTHR43301">
    <property type="entry name" value="ARABINAN ENDO-1,5-ALPHA-L-ARABINOSIDASE"/>
    <property type="match status" value="1"/>
</dbReference>
<dbReference type="Pfam" id="PF02368">
    <property type="entry name" value="Big_2"/>
    <property type="match status" value="1"/>
</dbReference>
<keyword evidence="9" id="KW-1185">Reference proteome</keyword>
<dbReference type="InterPro" id="IPR050727">
    <property type="entry name" value="GH43_arabinanases"/>
</dbReference>
<reference evidence="9" key="1">
    <citation type="submission" date="2016-04" db="EMBL/GenBank/DDBJ databases">
        <authorList>
            <person name="Lyu Z."/>
            <person name="Lyu W."/>
        </authorList>
    </citation>
    <scope>NUCLEOTIDE SEQUENCE [LARGE SCALE GENOMIC DNA]</scope>
    <source>
        <strain evidence="9">C44</strain>
    </source>
</reference>
<dbReference type="CDD" id="cd08983">
    <property type="entry name" value="GH43_Bt3655-like"/>
    <property type="match status" value="2"/>
</dbReference>
<dbReference type="RefSeq" id="WP_066324419.1">
    <property type="nucleotide sequence ID" value="NZ_LWSG01000001.1"/>
</dbReference>
<dbReference type="PANTHER" id="PTHR43301:SF3">
    <property type="entry name" value="ARABINAN ENDO-1,5-ALPHA-L-ARABINOSIDASE A-RELATED"/>
    <property type="match status" value="1"/>
</dbReference>